<reference evidence="2 3" key="1">
    <citation type="journal article" date="2013" name="BMC Genomics">
        <title>The miniature genome of a carnivorous plant Genlisea aurea contains a low number of genes and short non-coding sequences.</title>
        <authorList>
            <person name="Leushkin E.V."/>
            <person name="Sutormin R.A."/>
            <person name="Nabieva E.R."/>
            <person name="Penin A.A."/>
            <person name="Kondrashov A.S."/>
            <person name="Logacheva M.D."/>
        </authorList>
    </citation>
    <scope>NUCLEOTIDE SEQUENCE [LARGE SCALE GENOMIC DNA]</scope>
</reference>
<gene>
    <name evidence="2" type="ORF">M569_15068</name>
</gene>
<name>S8DAL4_9LAMI</name>
<dbReference type="Pfam" id="PF12043">
    <property type="entry name" value="DUF3527"/>
    <property type="match status" value="2"/>
</dbReference>
<organism evidence="2 3">
    <name type="scientific">Genlisea aurea</name>
    <dbReference type="NCBI Taxonomy" id="192259"/>
    <lineage>
        <taxon>Eukaryota</taxon>
        <taxon>Viridiplantae</taxon>
        <taxon>Streptophyta</taxon>
        <taxon>Embryophyta</taxon>
        <taxon>Tracheophyta</taxon>
        <taxon>Spermatophyta</taxon>
        <taxon>Magnoliopsida</taxon>
        <taxon>eudicotyledons</taxon>
        <taxon>Gunneridae</taxon>
        <taxon>Pentapetalae</taxon>
        <taxon>asterids</taxon>
        <taxon>lamiids</taxon>
        <taxon>Lamiales</taxon>
        <taxon>Lentibulariaceae</taxon>
        <taxon>Genlisea</taxon>
    </lineage>
</organism>
<comment type="caution">
    <text evidence="2">The sequence shown here is derived from an EMBL/GenBank/DDBJ whole genome shotgun (WGS) entry which is preliminary data.</text>
</comment>
<feature type="non-terminal residue" evidence="2">
    <location>
        <position position="331"/>
    </location>
</feature>
<evidence type="ECO:0000313" key="3">
    <source>
        <dbReference type="Proteomes" id="UP000015453"/>
    </source>
</evidence>
<sequence>HERGGSVSSAASSTFSGKSSSGGSSSEGTMQCCWKDGLPHHVFSVEDKREMYRAKAAKAADEDQCCYVYTFYAGKQGRRDRNSPEMETVATMRISTSITVCSSSGKEIAETKFILYAPDEEAAVHSEETGGYKKSENLPRKVASLFRPGSSSSSSTQQRRARTPIWNIHEIAAVVLKEVRENPVWKRDAGGWGLKFLKKSPKRVESRGNPPRDDAGECSTSMTVLIPAGIHGGTKRPSPLVERWTSGGACDCGGWDIGCPLTVLVPAEIPKDGPADRRPPPPVNLFLQGSRESPVLSMANVGGGLCNVRFEGTLSSLQCFGIAVAVFHSQN</sequence>
<dbReference type="InterPro" id="IPR021916">
    <property type="entry name" value="DUF3527"/>
</dbReference>
<protein>
    <submittedName>
        <fullName evidence="2">Uncharacterized protein</fullName>
    </submittedName>
</protein>
<evidence type="ECO:0000313" key="2">
    <source>
        <dbReference type="EMBL" id="EPS59738.1"/>
    </source>
</evidence>
<dbReference type="PANTHER" id="PTHR31390">
    <property type="entry name" value="EXPRESSED PROTEIN"/>
    <property type="match status" value="1"/>
</dbReference>
<dbReference type="AlphaFoldDB" id="S8DAL4"/>
<proteinExistence type="predicted"/>
<feature type="region of interest" description="Disordered" evidence="1">
    <location>
        <begin position="1"/>
        <end position="25"/>
    </location>
</feature>
<accession>S8DAL4</accession>
<dbReference type="EMBL" id="AUSU01008121">
    <property type="protein sequence ID" value="EPS59738.1"/>
    <property type="molecule type" value="Genomic_DNA"/>
</dbReference>
<feature type="non-terminal residue" evidence="2">
    <location>
        <position position="1"/>
    </location>
</feature>
<dbReference type="OrthoDB" id="767438at2759"/>
<evidence type="ECO:0000256" key="1">
    <source>
        <dbReference type="SAM" id="MobiDB-lite"/>
    </source>
</evidence>
<dbReference type="Proteomes" id="UP000015453">
    <property type="component" value="Unassembled WGS sequence"/>
</dbReference>
<keyword evidence="3" id="KW-1185">Reference proteome</keyword>
<dbReference type="PANTHER" id="PTHR31390:SF2">
    <property type="entry name" value="EXPRESSED PROTEIN"/>
    <property type="match status" value="1"/>
</dbReference>